<dbReference type="Proteomes" id="UP000224634">
    <property type="component" value="Unassembled WGS sequence"/>
</dbReference>
<dbReference type="PANTHER" id="PTHR12482:SF65">
    <property type="entry name" value="ESTERASE, PUTATIVE (AFU_ORTHOLOGUE AFUA_3G12320)-RELATED"/>
    <property type="match status" value="1"/>
</dbReference>
<keyword evidence="4" id="KW-0812">Transmembrane</keyword>
<keyword evidence="2" id="KW-0442">Lipid degradation</keyword>
<comment type="caution">
    <text evidence="6">The sequence shown here is derived from an EMBL/GenBank/DDBJ whole genome shotgun (WGS) entry which is preliminary data.</text>
</comment>
<keyword evidence="4" id="KW-1133">Transmembrane helix</keyword>
<keyword evidence="7" id="KW-1185">Reference proteome</keyword>
<sequence length="473" mass="53421">MEVDFKQAPPKAKLDHICVLVHGLYGQPSHFDYVASALREKHGNDLYILVPKSNKGSLTYDGIELGGERVAFEIEEALVILHNLGHNIRKMSIVGYSLGGLVARYAIGLLYTKGHFDKLECVNFTTFATPHVGVRSPARRNHFWNVVGARTISESGRQLFMIDSFRDTGKPLLGVLATPGSIFMLALEKFKHRSLYANIVNDRAAVFYTTGISRIDPFAHLDKVDINYVKGYASVVVDLDHSVDLRQKTQTTRHPLGQISSHGLSILQKLPFHLFVVLFVTISSIVYLLNSVIQTMRSKKRIRLHHQGKSGFSVSSYRDPLFMEEMQNAVDDMYESVNASHQPEYLSQDEENTENQDLSSTPFSQTNEREPHQSSGTEKLLTEDPAGCRSSSRMSRPTPHTQTTDTTPFPTLALTMAQFEIIDALNSVGFRKYPVYIHNDKHSHAAMIVRFLKKTFDEGKTVIRHWLDEEFRP</sequence>
<keyword evidence="4" id="KW-0472">Membrane</keyword>
<evidence type="ECO:0000256" key="2">
    <source>
        <dbReference type="ARBA" id="ARBA00022963"/>
    </source>
</evidence>
<dbReference type="OrthoDB" id="273452at2759"/>
<dbReference type="GO" id="GO:0004622">
    <property type="term" value="F:phosphatidylcholine lysophospholipase activity"/>
    <property type="evidence" value="ECO:0007669"/>
    <property type="project" value="TreeGrafter"/>
</dbReference>
<proteinExistence type="inferred from homology"/>
<evidence type="ECO:0000259" key="5">
    <source>
        <dbReference type="Pfam" id="PF05057"/>
    </source>
</evidence>
<evidence type="ECO:0000313" key="6">
    <source>
        <dbReference type="EMBL" id="PGH01633.1"/>
    </source>
</evidence>
<keyword evidence="2" id="KW-0443">Lipid metabolism</keyword>
<evidence type="ECO:0000256" key="4">
    <source>
        <dbReference type="SAM" id="Phobius"/>
    </source>
</evidence>
<feature type="transmembrane region" description="Helical" evidence="4">
    <location>
        <begin position="270"/>
        <end position="293"/>
    </location>
</feature>
<dbReference type="PANTHER" id="PTHR12482">
    <property type="entry name" value="LIPASE ROG1-RELATED-RELATED"/>
    <property type="match status" value="1"/>
</dbReference>
<dbReference type="InterPro" id="IPR007751">
    <property type="entry name" value="DUF676_lipase-like"/>
</dbReference>
<feature type="compositionally biased region" description="Polar residues" evidence="3">
    <location>
        <begin position="355"/>
        <end position="366"/>
    </location>
</feature>
<evidence type="ECO:0000313" key="7">
    <source>
        <dbReference type="Proteomes" id="UP000224634"/>
    </source>
</evidence>
<feature type="domain" description="DUF676" evidence="5">
    <location>
        <begin position="13"/>
        <end position="209"/>
    </location>
</feature>
<dbReference type="GO" id="GO:0016042">
    <property type="term" value="P:lipid catabolic process"/>
    <property type="evidence" value="ECO:0007669"/>
    <property type="project" value="UniProtKB-KW"/>
</dbReference>
<dbReference type="Pfam" id="PF05057">
    <property type="entry name" value="DUF676"/>
    <property type="match status" value="1"/>
</dbReference>
<feature type="compositionally biased region" description="Low complexity" evidence="3">
    <location>
        <begin position="397"/>
        <end position="409"/>
    </location>
</feature>
<dbReference type="EMBL" id="PDNA01000234">
    <property type="protein sequence ID" value="PGH01633.1"/>
    <property type="molecule type" value="Genomic_DNA"/>
</dbReference>
<protein>
    <recommendedName>
        <fullName evidence="5">DUF676 domain-containing protein</fullName>
    </recommendedName>
</protein>
<organism evidence="6 7">
    <name type="scientific">Polytolypa hystricis (strain UAMH7299)</name>
    <dbReference type="NCBI Taxonomy" id="1447883"/>
    <lineage>
        <taxon>Eukaryota</taxon>
        <taxon>Fungi</taxon>
        <taxon>Dikarya</taxon>
        <taxon>Ascomycota</taxon>
        <taxon>Pezizomycotina</taxon>
        <taxon>Eurotiomycetes</taxon>
        <taxon>Eurotiomycetidae</taxon>
        <taxon>Onygenales</taxon>
        <taxon>Onygenales incertae sedis</taxon>
        <taxon>Polytolypa</taxon>
    </lineage>
</organism>
<dbReference type="Gene3D" id="3.40.50.1820">
    <property type="entry name" value="alpha/beta hydrolase"/>
    <property type="match status" value="1"/>
</dbReference>
<gene>
    <name evidence="6" type="ORF">AJ80_08979</name>
</gene>
<dbReference type="GO" id="GO:0005811">
    <property type="term" value="C:lipid droplet"/>
    <property type="evidence" value="ECO:0007669"/>
    <property type="project" value="TreeGrafter"/>
</dbReference>
<reference evidence="6 7" key="1">
    <citation type="submission" date="2017-10" db="EMBL/GenBank/DDBJ databases">
        <title>Comparative genomics in systemic dimorphic fungi from Ajellomycetaceae.</title>
        <authorList>
            <person name="Munoz J.F."/>
            <person name="Mcewen J.G."/>
            <person name="Clay O.K."/>
            <person name="Cuomo C.A."/>
        </authorList>
    </citation>
    <scope>NUCLEOTIDE SEQUENCE [LARGE SCALE GENOMIC DNA]</scope>
    <source>
        <strain evidence="6 7">UAMH7299</strain>
    </source>
</reference>
<name>A0A2B7WYI8_POLH7</name>
<feature type="region of interest" description="Disordered" evidence="3">
    <location>
        <begin position="340"/>
        <end position="409"/>
    </location>
</feature>
<accession>A0A2B7WYI8</accession>
<comment type="similarity">
    <text evidence="1">Belongs to the putative lipase ROG1 family.</text>
</comment>
<evidence type="ECO:0000256" key="3">
    <source>
        <dbReference type="SAM" id="MobiDB-lite"/>
    </source>
</evidence>
<dbReference type="InterPro" id="IPR029058">
    <property type="entry name" value="AB_hydrolase_fold"/>
</dbReference>
<dbReference type="GO" id="GO:0047372">
    <property type="term" value="F:monoacylglycerol lipase activity"/>
    <property type="evidence" value="ECO:0007669"/>
    <property type="project" value="TreeGrafter"/>
</dbReference>
<dbReference type="InterPro" id="IPR044294">
    <property type="entry name" value="Lipase-like"/>
</dbReference>
<evidence type="ECO:0000256" key="1">
    <source>
        <dbReference type="ARBA" id="ARBA00007920"/>
    </source>
</evidence>
<dbReference type="AlphaFoldDB" id="A0A2B7WYI8"/>
<dbReference type="SUPFAM" id="SSF53474">
    <property type="entry name" value="alpha/beta-Hydrolases"/>
    <property type="match status" value="1"/>
</dbReference>